<proteinExistence type="predicted"/>
<reference evidence="1 2" key="1">
    <citation type="journal article" date="2022" name="Nat. Genet.">
        <title>Improved pea reference genome and pan-genome highlight genomic features and evolutionary characteristics.</title>
        <authorList>
            <person name="Yang T."/>
            <person name="Liu R."/>
            <person name="Luo Y."/>
            <person name="Hu S."/>
            <person name="Wang D."/>
            <person name="Wang C."/>
            <person name="Pandey M.K."/>
            <person name="Ge S."/>
            <person name="Xu Q."/>
            <person name="Li N."/>
            <person name="Li G."/>
            <person name="Huang Y."/>
            <person name="Saxena R.K."/>
            <person name="Ji Y."/>
            <person name="Li M."/>
            <person name="Yan X."/>
            <person name="He Y."/>
            <person name="Liu Y."/>
            <person name="Wang X."/>
            <person name="Xiang C."/>
            <person name="Varshney R.K."/>
            <person name="Ding H."/>
            <person name="Gao S."/>
            <person name="Zong X."/>
        </authorList>
    </citation>
    <scope>NUCLEOTIDE SEQUENCE [LARGE SCALE GENOMIC DNA]</scope>
    <source>
        <strain evidence="1 2">cv. Zhongwan 6</strain>
    </source>
</reference>
<dbReference type="EMBL" id="JAMSHJ010000003">
    <property type="protein sequence ID" value="KAI5424283.1"/>
    <property type="molecule type" value="Genomic_DNA"/>
</dbReference>
<dbReference type="AlphaFoldDB" id="A0A9D5AW90"/>
<dbReference type="Proteomes" id="UP001058974">
    <property type="component" value="Chromosome 3"/>
</dbReference>
<organism evidence="1 2">
    <name type="scientific">Pisum sativum</name>
    <name type="common">Garden pea</name>
    <name type="synonym">Lathyrus oleraceus</name>
    <dbReference type="NCBI Taxonomy" id="3888"/>
    <lineage>
        <taxon>Eukaryota</taxon>
        <taxon>Viridiplantae</taxon>
        <taxon>Streptophyta</taxon>
        <taxon>Embryophyta</taxon>
        <taxon>Tracheophyta</taxon>
        <taxon>Spermatophyta</taxon>
        <taxon>Magnoliopsida</taxon>
        <taxon>eudicotyledons</taxon>
        <taxon>Gunneridae</taxon>
        <taxon>Pentapetalae</taxon>
        <taxon>rosids</taxon>
        <taxon>fabids</taxon>
        <taxon>Fabales</taxon>
        <taxon>Fabaceae</taxon>
        <taxon>Papilionoideae</taxon>
        <taxon>50 kb inversion clade</taxon>
        <taxon>NPAAA clade</taxon>
        <taxon>Hologalegina</taxon>
        <taxon>IRL clade</taxon>
        <taxon>Fabeae</taxon>
        <taxon>Lathyrus</taxon>
    </lineage>
</organism>
<evidence type="ECO:0000313" key="1">
    <source>
        <dbReference type="EMBL" id="KAI5424283.1"/>
    </source>
</evidence>
<dbReference type="PANTHER" id="PTHR32108">
    <property type="entry name" value="DNA-DIRECTED RNA POLYMERASE SUBUNIT ALPHA"/>
    <property type="match status" value="1"/>
</dbReference>
<gene>
    <name evidence="1" type="ORF">KIW84_030466</name>
</gene>
<dbReference type="Gramene" id="Psat03G0046600-T1">
    <property type="protein sequence ID" value="KAI5424283.1"/>
    <property type="gene ID" value="KIW84_030466"/>
</dbReference>
<protein>
    <submittedName>
        <fullName evidence="1">Uncharacterized protein</fullName>
    </submittedName>
</protein>
<comment type="caution">
    <text evidence="1">The sequence shown here is derived from an EMBL/GenBank/DDBJ whole genome shotgun (WGS) entry which is preliminary data.</text>
</comment>
<sequence>MKRVTFDPIPMTYAELYPSLIERKLITPRDPPAVPTNPQWWYKPELQCVYHFGAPGHDVENYYPLKTKVQDLVRRGILFFEDVGPNDKKNPLPEHGKAAVNMVWGYPGKYKGVIEILQNRDEDEVNVMFHVFRIPEPVVVRYDGSKKKVSPSLIIKPAAPVPYSSNKVVPYRYNAVALEDGKVVSLPSTSVTSISDVSGVTRSGHVFSAPPKPHVDISRRTDVVDNSARPMGTSSTSPNLTLVVDRPAVDAKTPVPAGQNGILREDCDEMLRLSKRSQYNVGDQLLQTPSKISVLSLMRNFEPHREAL</sequence>
<evidence type="ECO:0000313" key="2">
    <source>
        <dbReference type="Proteomes" id="UP001058974"/>
    </source>
</evidence>
<keyword evidence="2" id="KW-1185">Reference proteome</keyword>
<accession>A0A9D5AW90</accession>
<name>A0A9D5AW90_PEA</name>